<gene>
    <name evidence="1" type="ORF">ENK44_08965</name>
</gene>
<dbReference type="EMBL" id="DRQG01000085">
    <property type="protein sequence ID" value="HGY55819.1"/>
    <property type="molecule type" value="Genomic_DNA"/>
</dbReference>
<name>A0A7V4WUY6_CALAY</name>
<proteinExistence type="predicted"/>
<accession>A0A7V4WUY6</accession>
<sequence length="75" mass="8479">MNISLEKLRRVKDKYEKKWMQLPEVQAVGIGHTTEGKPGIIITVSKLDKRVQKRFPSELEGASIELREGGPFSAQ</sequence>
<dbReference type="AlphaFoldDB" id="A0A7V4WUY6"/>
<protein>
    <submittedName>
        <fullName evidence="1">Uncharacterized protein</fullName>
    </submittedName>
</protein>
<comment type="caution">
    <text evidence="1">The sequence shown here is derived from an EMBL/GenBank/DDBJ whole genome shotgun (WGS) entry which is preliminary data.</text>
</comment>
<organism evidence="1">
    <name type="scientific">Caldithrix abyssi</name>
    <dbReference type="NCBI Taxonomy" id="187145"/>
    <lineage>
        <taxon>Bacteria</taxon>
        <taxon>Pseudomonadati</taxon>
        <taxon>Calditrichota</taxon>
        <taxon>Calditrichia</taxon>
        <taxon>Calditrichales</taxon>
        <taxon>Calditrichaceae</taxon>
        <taxon>Caldithrix</taxon>
    </lineage>
</organism>
<reference evidence="1" key="1">
    <citation type="journal article" date="2020" name="mSystems">
        <title>Genome- and Community-Level Interaction Insights into Carbon Utilization and Element Cycling Functions of Hydrothermarchaeota in Hydrothermal Sediment.</title>
        <authorList>
            <person name="Zhou Z."/>
            <person name="Liu Y."/>
            <person name="Xu W."/>
            <person name="Pan J."/>
            <person name="Luo Z.H."/>
            <person name="Li M."/>
        </authorList>
    </citation>
    <scope>NUCLEOTIDE SEQUENCE [LARGE SCALE GENOMIC DNA]</scope>
    <source>
        <strain evidence="1">HyVt-577</strain>
    </source>
</reference>
<evidence type="ECO:0000313" key="1">
    <source>
        <dbReference type="EMBL" id="HGY55819.1"/>
    </source>
</evidence>
<dbReference type="Proteomes" id="UP000885779">
    <property type="component" value="Unassembled WGS sequence"/>
</dbReference>